<dbReference type="CDD" id="cd06420">
    <property type="entry name" value="GT2_Chondriotin_Pol_N"/>
    <property type="match status" value="1"/>
</dbReference>
<dbReference type="PANTHER" id="PTHR43685:SF3">
    <property type="entry name" value="SLR2126 PROTEIN"/>
    <property type="match status" value="1"/>
</dbReference>
<evidence type="ECO:0000259" key="3">
    <source>
        <dbReference type="Pfam" id="PF02709"/>
    </source>
</evidence>
<keyword evidence="1 4" id="KW-0808">Transferase</keyword>
<sequence length="298" mass="34325">MISVTLGFIVTKSIIIDLSAVSRKHLPAVTCSVLVATYNRPDVLKRCLKSLFRQSRLPDQIIVCDDGSGPETRQAIQQLQTESPVPLIHVWQADEGFKLAQIRNKGIAMATSSYLIQIDGDVILHRHFVRDQLNIAKPGVFYSGNQFHLTQQETQQLLTGSLASLPLILKQSRLTWHRMWVPFLQKPTARLYHWKDHYLYVSGCNMAFWREDLLAVNGYDESFTGWGWEDTDLTFRLMNLGRRLRFIRFGAIQYHLYHPPSSRRDQESNRQRALANRDAHVIYCQSGLAKYLPDTISR</sequence>
<dbReference type="GO" id="GO:0016740">
    <property type="term" value="F:transferase activity"/>
    <property type="evidence" value="ECO:0007669"/>
    <property type="project" value="UniProtKB-KW"/>
</dbReference>
<dbReference type="InterPro" id="IPR050834">
    <property type="entry name" value="Glycosyltransf_2"/>
</dbReference>
<name>A0A7K1SLC9_9BACT</name>
<dbReference type="InterPro" id="IPR027791">
    <property type="entry name" value="Galactosyl_T_C"/>
</dbReference>
<keyword evidence="5" id="KW-1185">Reference proteome</keyword>
<dbReference type="AlphaFoldDB" id="A0A7K1SLC9"/>
<dbReference type="Gene3D" id="3.90.550.10">
    <property type="entry name" value="Spore Coat Polysaccharide Biosynthesis Protein SpsA, Chain A"/>
    <property type="match status" value="1"/>
</dbReference>
<proteinExistence type="predicted"/>
<dbReference type="EMBL" id="WPIN01000016">
    <property type="protein sequence ID" value="MVM34568.1"/>
    <property type="molecule type" value="Genomic_DNA"/>
</dbReference>
<organism evidence="4 5">
    <name type="scientific">Spirosoma arboris</name>
    <dbReference type="NCBI Taxonomy" id="2682092"/>
    <lineage>
        <taxon>Bacteria</taxon>
        <taxon>Pseudomonadati</taxon>
        <taxon>Bacteroidota</taxon>
        <taxon>Cytophagia</taxon>
        <taxon>Cytophagales</taxon>
        <taxon>Cytophagaceae</taxon>
        <taxon>Spirosoma</taxon>
    </lineage>
</organism>
<evidence type="ECO:0000256" key="1">
    <source>
        <dbReference type="ARBA" id="ARBA00022679"/>
    </source>
</evidence>
<reference evidence="4 5" key="1">
    <citation type="submission" date="2019-12" db="EMBL/GenBank/DDBJ databases">
        <title>Spirosoma sp. HMF4905 genome sequencing and assembly.</title>
        <authorList>
            <person name="Kang H."/>
            <person name="Cha I."/>
            <person name="Kim H."/>
            <person name="Joh K."/>
        </authorList>
    </citation>
    <scope>NUCLEOTIDE SEQUENCE [LARGE SCALE GENOMIC DNA]</scope>
    <source>
        <strain evidence="4 5">HMF4905</strain>
    </source>
</reference>
<evidence type="ECO:0000313" key="4">
    <source>
        <dbReference type="EMBL" id="MVM34568.1"/>
    </source>
</evidence>
<dbReference type="InterPro" id="IPR029044">
    <property type="entry name" value="Nucleotide-diphossugar_trans"/>
</dbReference>
<feature type="domain" description="Glycosyltransferase 2-like" evidence="2">
    <location>
        <begin position="32"/>
        <end position="137"/>
    </location>
</feature>
<dbReference type="PANTHER" id="PTHR43685">
    <property type="entry name" value="GLYCOSYLTRANSFERASE"/>
    <property type="match status" value="1"/>
</dbReference>
<evidence type="ECO:0000313" key="5">
    <source>
        <dbReference type="Proteomes" id="UP000436006"/>
    </source>
</evidence>
<evidence type="ECO:0000259" key="2">
    <source>
        <dbReference type="Pfam" id="PF00535"/>
    </source>
</evidence>
<dbReference type="Pfam" id="PF02709">
    <property type="entry name" value="Glyco_transf_7C"/>
    <property type="match status" value="1"/>
</dbReference>
<dbReference type="InterPro" id="IPR001173">
    <property type="entry name" value="Glyco_trans_2-like"/>
</dbReference>
<dbReference type="Proteomes" id="UP000436006">
    <property type="component" value="Unassembled WGS sequence"/>
</dbReference>
<protein>
    <submittedName>
        <fullName evidence="4">Glycosyltransferase</fullName>
    </submittedName>
</protein>
<gene>
    <name evidence="4" type="ORF">GO755_31355</name>
</gene>
<dbReference type="SUPFAM" id="SSF53448">
    <property type="entry name" value="Nucleotide-diphospho-sugar transferases"/>
    <property type="match status" value="1"/>
</dbReference>
<dbReference type="Pfam" id="PF00535">
    <property type="entry name" value="Glycos_transf_2"/>
    <property type="match status" value="1"/>
</dbReference>
<accession>A0A7K1SLC9</accession>
<feature type="domain" description="Galactosyltransferase C-terminal" evidence="3">
    <location>
        <begin position="190"/>
        <end position="258"/>
    </location>
</feature>
<comment type="caution">
    <text evidence="4">The sequence shown here is derived from an EMBL/GenBank/DDBJ whole genome shotgun (WGS) entry which is preliminary data.</text>
</comment>